<organism evidence="1 2">
    <name type="scientific">Vasconcelosia minhoensis LEGE 07310</name>
    <dbReference type="NCBI Taxonomy" id="915328"/>
    <lineage>
        <taxon>Bacteria</taxon>
        <taxon>Bacillati</taxon>
        <taxon>Cyanobacteriota</taxon>
        <taxon>Cyanophyceae</taxon>
        <taxon>Nodosilineales</taxon>
        <taxon>Cymatolegaceae</taxon>
        <taxon>Vasconcelosia</taxon>
        <taxon>Vasconcelosia minhoensis</taxon>
    </lineage>
</organism>
<dbReference type="EMBL" id="JADEXG010000033">
    <property type="protein sequence ID" value="MBE9078458.1"/>
    <property type="molecule type" value="Genomic_DNA"/>
</dbReference>
<keyword evidence="2" id="KW-1185">Reference proteome</keyword>
<dbReference type="Proteomes" id="UP000636505">
    <property type="component" value="Unassembled WGS sequence"/>
</dbReference>
<dbReference type="InterPro" id="IPR032568">
    <property type="entry name" value="DUF4926"/>
</dbReference>
<accession>A0A8J7DD76</accession>
<evidence type="ECO:0000313" key="1">
    <source>
        <dbReference type="EMBL" id="MBE9078458.1"/>
    </source>
</evidence>
<dbReference type="AlphaFoldDB" id="A0A8J7DD76"/>
<dbReference type="RefSeq" id="WP_193908313.1">
    <property type="nucleotide sequence ID" value="NZ_JADEXG010000033.1"/>
</dbReference>
<name>A0A8J7DD76_9CYAN</name>
<reference evidence="1" key="1">
    <citation type="submission" date="2020-10" db="EMBL/GenBank/DDBJ databases">
        <authorList>
            <person name="Castelo-Branco R."/>
            <person name="Eusebio N."/>
            <person name="Adriana R."/>
            <person name="Vieira A."/>
            <person name="Brugerolle De Fraissinette N."/>
            <person name="Rezende De Castro R."/>
            <person name="Schneider M.P."/>
            <person name="Vasconcelos V."/>
            <person name="Leao P.N."/>
        </authorList>
    </citation>
    <scope>NUCLEOTIDE SEQUENCE</scope>
    <source>
        <strain evidence="1">LEGE 07310</strain>
    </source>
</reference>
<comment type="caution">
    <text evidence="1">The sequence shown here is derived from an EMBL/GenBank/DDBJ whole genome shotgun (WGS) entry which is preliminary data.</text>
</comment>
<protein>
    <submittedName>
        <fullName evidence="1">DUF4926 domain-containing protein</fullName>
    </submittedName>
</protein>
<gene>
    <name evidence="1" type="ORF">IQ241_14325</name>
</gene>
<proteinExistence type="predicted"/>
<dbReference type="Pfam" id="PF16277">
    <property type="entry name" value="DUF4926"/>
    <property type="match status" value="1"/>
</dbReference>
<evidence type="ECO:0000313" key="2">
    <source>
        <dbReference type="Proteomes" id="UP000636505"/>
    </source>
</evidence>
<sequence>MESLSALDTIANLQTISRDRLTLVEPEYESIQVLPIGQVGTILEVYPGELPRYLVEFSDRQGREYAMAVLRFDEILALHYELSLSN</sequence>